<feature type="binding site" evidence="6">
    <location>
        <position position="77"/>
    </location>
    <ligand>
        <name>[4Fe-4S] cluster</name>
        <dbReference type="ChEBI" id="CHEBI:49883"/>
        <label>2</label>
    </ligand>
</feature>
<dbReference type="Proteomes" id="UP000094165">
    <property type="component" value="Unassembled WGS sequence"/>
</dbReference>
<dbReference type="InterPro" id="IPR017900">
    <property type="entry name" value="4Fe4S_Fe_S_CS"/>
</dbReference>
<dbReference type="SUPFAM" id="SSF54862">
    <property type="entry name" value="4Fe-4S ferredoxins"/>
    <property type="match status" value="1"/>
</dbReference>
<evidence type="ECO:0000313" key="9">
    <source>
        <dbReference type="Proteomes" id="UP000094165"/>
    </source>
</evidence>
<feature type="domain" description="4Fe-4S ferredoxin-type" evidence="7">
    <location>
        <begin position="130"/>
        <end position="159"/>
    </location>
</feature>
<feature type="binding site" evidence="6">
    <location>
        <position position="139"/>
    </location>
    <ligand>
        <name>[4Fe-4S] cluster</name>
        <dbReference type="ChEBI" id="CHEBI:49883"/>
        <label>3</label>
    </ligand>
</feature>
<evidence type="ECO:0000256" key="6">
    <source>
        <dbReference type="HAMAP-Rule" id="MF_02201"/>
    </source>
</evidence>
<feature type="binding site" evidence="6">
    <location>
        <position position="41"/>
    </location>
    <ligand>
        <name>[4Fe-4S] cluster</name>
        <dbReference type="ChEBI" id="CHEBI:49883"/>
        <label>1</label>
    </ligand>
</feature>
<dbReference type="PROSITE" id="PS51379">
    <property type="entry name" value="4FE4S_FER_2"/>
    <property type="match status" value="3"/>
</dbReference>
<feature type="domain" description="4Fe-4S ferredoxin-type" evidence="7">
    <location>
        <begin position="56"/>
        <end position="87"/>
    </location>
</feature>
<comment type="similarity">
    <text evidence="6">Belongs to the NapF family.</text>
</comment>
<dbReference type="GO" id="GO:0051539">
    <property type="term" value="F:4 iron, 4 sulfur cluster binding"/>
    <property type="evidence" value="ECO:0007669"/>
    <property type="project" value="UniProtKB-UniRule"/>
</dbReference>
<evidence type="ECO:0000259" key="7">
    <source>
        <dbReference type="PROSITE" id="PS51379"/>
    </source>
</evidence>
<feature type="binding site" evidence="6">
    <location>
        <position position="38"/>
    </location>
    <ligand>
        <name>[4Fe-4S] cluster</name>
        <dbReference type="ChEBI" id="CHEBI:49883"/>
        <label>1</label>
    </ligand>
</feature>
<dbReference type="NCBIfam" id="TIGR00402">
    <property type="entry name" value="napF"/>
    <property type="match status" value="1"/>
</dbReference>
<comment type="subunit">
    <text evidence="6">Interacts with the cytoplasmic NapA precursor.</text>
</comment>
<protein>
    <recommendedName>
        <fullName evidence="6">Ferredoxin-type protein NapF</fullName>
    </recommendedName>
</protein>
<keyword evidence="2 6" id="KW-0479">Metal-binding</keyword>
<proteinExistence type="inferred from homology"/>
<feature type="binding site" evidence="6">
    <location>
        <position position="45"/>
    </location>
    <ligand>
        <name>[4Fe-4S] cluster</name>
        <dbReference type="ChEBI" id="CHEBI:49883"/>
        <label>1</label>
    </ligand>
</feature>
<comment type="cofactor">
    <cofactor evidence="6">
        <name>[4Fe-4S] cluster</name>
        <dbReference type="ChEBI" id="CHEBI:49883"/>
    </cofactor>
</comment>
<reference evidence="8 9" key="1">
    <citation type="journal article" date="2012" name="Science">
        <title>Ecological populations of bacteria act as socially cohesive units of antibiotic production and resistance.</title>
        <authorList>
            <person name="Cordero O.X."/>
            <person name="Wildschutte H."/>
            <person name="Kirkup B."/>
            <person name="Proehl S."/>
            <person name="Ngo L."/>
            <person name="Hussain F."/>
            <person name="Le Roux F."/>
            <person name="Mincer T."/>
            <person name="Polz M.F."/>
        </authorList>
    </citation>
    <scope>NUCLEOTIDE SEQUENCE [LARGE SCALE GENOMIC DNA]</scope>
    <source>
        <strain evidence="8 9">FF-238</strain>
    </source>
</reference>
<evidence type="ECO:0000256" key="2">
    <source>
        <dbReference type="ARBA" id="ARBA00022723"/>
    </source>
</evidence>
<comment type="function">
    <text evidence="6">Could be involved in the maturation of NapA, the catalytic subunit of the periplasmic nitrate reductase, before its export into the periplasm.</text>
</comment>
<evidence type="ECO:0000313" key="8">
    <source>
        <dbReference type="EMBL" id="OEE71275.1"/>
    </source>
</evidence>
<name>A0A1E5CN09_9VIBR</name>
<dbReference type="AlphaFoldDB" id="A0A1E5CN09"/>
<comment type="subcellular location">
    <subcellularLocation>
        <location evidence="6">Cytoplasm</location>
    </subcellularLocation>
</comment>
<feature type="binding site" evidence="6">
    <location>
        <position position="70"/>
    </location>
    <ligand>
        <name>[4Fe-4S] cluster</name>
        <dbReference type="ChEBI" id="CHEBI:49883"/>
        <label>2</label>
    </ligand>
</feature>
<sequence length="165" mass="18203">MVDLSRRRLFSRKNVDSSLVRLPWIQKQENFIEDCTRCGKCLNACETKIIVSGDGGFPTVDFSIDECTFCYQCAEVCPEPIFKTQDEPAWDAKASISEKCLANQNVECRSCGDMCEPMAIQFDLQVGRVANPKINVDECSGCGACVAVCPTSAINVSNVRQGEKL</sequence>
<accession>A0A1E5CN09</accession>
<dbReference type="GO" id="GO:0046872">
    <property type="term" value="F:metal ion binding"/>
    <property type="evidence" value="ECO:0007669"/>
    <property type="project" value="UniProtKB-KW"/>
</dbReference>
<dbReference type="InterPro" id="IPR004496">
    <property type="entry name" value="NapF"/>
</dbReference>
<dbReference type="RefSeq" id="WP_017051229.1">
    <property type="nucleotide sequence ID" value="NZ_AJYW02000295.1"/>
</dbReference>
<dbReference type="InterPro" id="IPR050572">
    <property type="entry name" value="Fe-S_Ferredoxin"/>
</dbReference>
<feature type="domain" description="4Fe-4S ferredoxin-type" evidence="7">
    <location>
        <begin position="25"/>
        <end position="55"/>
    </location>
</feature>
<dbReference type="InterPro" id="IPR017896">
    <property type="entry name" value="4Fe4S_Fe-S-bd"/>
</dbReference>
<feature type="binding site" evidence="6">
    <location>
        <position position="142"/>
    </location>
    <ligand>
        <name>[4Fe-4S] cluster</name>
        <dbReference type="ChEBI" id="CHEBI:49883"/>
        <label>3</label>
    </ligand>
</feature>
<evidence type="ECO:0000256" key="1">
    <source>
        <dbReference type="ARBA" id="ARBA00022485"/>
    </source>
</evidence>
<evidence type="ECO:0000256" key="5">
    <source>
        <dbReference type="ARBA" id="ARBA00023014"/>
    </source>
</evidence>
<dbReference type="CDD" id="cd10564">
    <property type="entry name" value="NapF_like"/>
    <property type="match status" value="1"/>
</dbReference>
<dbReference type="HAMAP" id="MF_02201">
    <property type="entry name" value="NapF"/>
    <property type="match status" value="1"/>
</dbReference>
<keyword evidence="3 6" id="KW-0677">Repeat</keyword>
<dbReference type="PROSITE" id="PS00198">
    <property type="entry name" value="4FE4S_FER_1"/>
    <property type="match status" value="1"/>
</dbReference>
<gene>
    <name evidence="6" type="primary">napF</name>
    <name evidence="8" type="ORF">A130_08050</name>
</gene>
<feature type="binding site" evidence="6">
    <location>
        <position position="73"/>
    </location>
    <ligand>
        <name>[4Fe-4S] cluster</name>
        <dbReference type="ChEBI" id="CHEBI:49883"/>
        <label>2</label>
    </ligand>
</feature>
<comment type="caution">
    <text evidence="8">The sequence shown here is derived from an EMBL/GenBank/DDBJ whole genome shotgun (WGS) entry which is preliminary data.</text>
</comment>
<feature type="binding site" evidence="6">
    <location>
        <position position="67"/>
    </location>
    <ligand>
        <name>[4Fe-4S] cluster</name>
        <dbReference type="ChEBI" id="CHEBI:49883"/>
        <label>2</label>
    </ligand>
</feature>
<dbReference type="GO" id="GO:0005737">
    <property type="term" value="C:cytoplasm"/>
    <property type="evidence" value="ECO:0007669"/>
    <property type="project" value="UniProtKB-SubCell"/>
</dbReference>
<feature type="binding site" evidence="6">
    <location>
        <position position="149"/>
    </location>
    <ligand>
        <name>[4Fe-4S] cluster</name>
        <dbReference type="ChEBI" id="CHEBI:49883"/>
        <label>3</label>
    </ligand>
</feature>
<feature type="binding site" evidence="6">
    <location>
        <position position="145"/>
    </location>
    <ligand>
        <name>[4Fe-4S] cluster</name>
        <dbReference type="ChEBI" id="CHEBI:49883"/>
        <label>3</label>
    </ligand>
</feature>
<evidence type="ECO:0000256" key="3">
    <source>
        <dbReference type="ARBA" id="ARBA00022737"/>
    </source>
</evidence>
<feature type="binding site" evidence="6">
    <location>
        <position position="35"/>
    </location>
    <ligand>
        <name>[4Fe-4S] cluster</name>
        <dbReference type="ChEBI" id="CHEBI:49883"/>
        <label>1</label>
    </ligand>
</feature>
<dbReference type="EMBL" id="AJYW02000295">
    <property type="protein sequence ID" value="OEE71275.1"/>
    <property type="molecule type" value="Genomic_DNA"/>
</dbReference>
<dbReference type="PANTHER" id="PTHR43687:SF1">
    <property type="entry name" value="FERREDOXIN III"/>
    <property type="match status" value="1"/>
</dbReference>
<keyword evidence="4 6" id="KW-0408">Iron</keyword>
<dbReference type="Pfam" id="PF00037">
    <property type="entry name" value="Fer4"/>
    <property type="match status" value="1"/>
</dbReference>
<organism evidence="8 9">
    <name type="scientific">Vibrio genomosp. F6 str. FF-238</name>
    <dbReference type="NCBI Taxonomy" id="1191298"/>
    <lineage>
        <taxon>Bacteria</taxon>
        <taxon>Pseudomonadati</taxon>
        <taxon>Pseudomonadota</taxon>
        <taxon>Gammaproteobacteria</taxon>
        <taxon>Vibrionales</taxon>
        <taxon>Vibrionaceae</taxon>
        <taxon>Vibrio</taxon>
    </lineage>
</organism>
<keyword evidence="6" id="KW-0963">Cytoplasm</keyword>
<dbReference type="Gene3D" id="3.30.70.20">
    <property type="match status" value="2"/>
</dbReference>
<dbReference type="PANTHER" id="PTHR43687">
    <property type="entry name" value="ADENYLYLSULFATE REDUCTASE, BETA SUBUNIT"/>
    <property type="match status" value="1"/>
</dbReference>
<evidence type="ECO:0000256" key="4">
    <source>
        <dbReference type="ARBA" id="ARBA00023004"/>
    </source>
</evidence>
<keyword evidence="5 6" id="KW-0411">Iron-sulfur</keyword>
<keyword evidence="9" id="KW-1185">Reference proteome</keyword>
<dbReference type="Pfam" id="PF12838">
    <property type="entry name" value="Fer4_7"/>
    <property type="match status" value="1"/>
</dbReference>
<keyword evidence="1 6" id="KW-0004">4Fe-4S</keyword>